<dbReference type="EMBL" id="CM001222">
    <property type="protein sequence ID" value="KEH27128.1"/>
    <property type="molecule type" value="Genomic_DNA"/>
</dbReference>
<evidence type="ECO:0000313" key="1">
    <source>
        <dbReference type="EMBL" id="KEH27128.1"/>
    </source>
</evidence>
<proteinExistence type="predicted"/>
<evidence type="ECO:0000313" key="3">
    <source>
        <dbReference type="Proteomes" id="UP000002051"/>
    </source>
</evidence>
<keyword evidence="3" id="KW-1185">Reference proteome</keyword>
<sequence>MRMLCWMSEGRPEDVVIRRVDQMEESQVKRGRERPRKTIRETIRKDLEVNELDPNLVYDRTLWRHLIHKQFGNAFDVITRIRFAAEKIKAEKRKARHKQLSWFLPQIGSSPVPLALPRRFHYNHKDYKCSIL</sequence>
<evidence type="ECO:0000313" key="2">
    <source>
        <dbReference type="EnsemblPlants" id="KEH27128"/>
    </source>
</evidence>
<dbReference type="HOGENOM" id="CLU_1920224_0_0_1"/>
<reference evidence="1 3" key="1">
    <citation type="journal article" date="2011" name="Nature">
        <title>The Medicago genome provides insight into the evolution of rhizobial symbioses.</title>
        <authorList>
            <person name="Young N.D."/>
            <person name="Debelle F."/>
            <person name="Oldroyd G.E."/>
            <person name="Geurts R."/>
            <person name="Cannon S.B."/>
            <person name="Udvardi M.K."/>
            <person name="Benedito V.A."/>
            <person name="Mayer K.F."/>
            <person name="Gouzy J."/>
            <person name="Schoof H."/>
            <person name="Van de Peer Y."/>
            <person name="Proost S."/>
            <person name="Cook D.R."/>
            <person name="Meyers B.C."/>
            <person name="Spannagl M."/>
            <person name="Cheung F."/>
            <person name="De Mita S."/>
            <person name="Krishnakumar V."/>
            <person name="Gundlach H."/>
            <person name="Zhou S."/>
            <person name="Mudge J."/>
            <person name="Bharti A.K."/>
            <person name="Murray J.D."/>
            <person name="Naoumkina M.A."/>
            <person name="Rosen B."/>
            <person name="Silverstein K.A."/>
            <person name="Tang H."/>
            <person name="Rombauts S."/>
            <person name="Zhao P.X."/>
            <person name="Zhou P."/>
            <person name="Barbe V."/>
            <person name="Bardou P."/>
            <person name="Bechner M."/>
            <person name="Bellec A."/>
            <person name="Berger A."/>
            <person name="Berges H."/>
            <person name="Bidwell S."/>
            <person name="Bisseling T."/>
            <person name="Choisne N."/>
            <person name="Couloux A."/>
            <person name="Denny R."/>
            <person name="Deshpande S."/>
            <person name="Dai X."/>
            <person name="Doyle J.J."/>
            <person name="Dudez A.M."/>
            <person name="Farmer A.D."/>
            <person name="Fouteau S."/>
            <person name="Franken C."/>
            <person name="Gibelin C."/>
            <person name="Gish J."/>
            <person name="Goldstein S."/>
            <person name="Gonzalez A.J."/>
            <person name="Green P.J."/>
            <person name="Hallab A."/>
            <person name="Hartog M."/>
            <person name="Hua A."/>
            <person name="Humphray S.J."/>
            <person name="Jeong D.H."/>
            <person name="Jing Y."/>
            <person name="Jocker A."/>
            <person name="Kenton S.M."/>
            <person name="Kim D.J."/>
            <person name="Klee K."/>
            <person name="Lai H."/>
            <person name="Lang C."/>
            <person name="Lin S."/>
            <person name="Macmil S.L."/>
            <person name="Magdelenat G."/>
            <person name="Matthews L."/>
            <person name="McCorrison J."/>
            <person name="Monaghan E.L."/>
            <person name="Mun J.H."/>
            <person name="Najar F.Z."/>
            <person name="Nicholson C."/>
            <person name="Noirot C."/>
            <person name="O'Bleness M."/>
            <person name="Paule C.R."/>
            <person name="Poulain J."/>
            <person name="Prion F."/>
            <person name="Qin B."/>
            <person name="Qu C."/>
            <person name="Retzel E.F."/>
            <person name="Riddle C."/>
            <person name="Sallet E."/>
            <person name="Samain S."/>
            <person name="Samson N."/>
            <person name="Sanders I."/>
            <person name="Saurat O."/>
            <person name="Scarpelli C."/>
            <person name="Schiex T."/>
            <person name="Segurens B."/>
            <person name="Severin A.J."/>
            <person name="Sherrier D.J."/>
            <person name="Shi R."/>
            <person name="Sims S."/>
            <person name="Singer S.R."/>
            <person name="Sinharoy S."/>
            <person name="Sterck L."/>
            <person name="Viollet A."/>
            <person name="Wang B.B."/>
            <person name="Wang K."/>
            <person name="Wang M."/>
            <person name="Wang X."/>
            <person name="Warfsmann J."/>
            <person name="Weissenbach J."/>
            <person name="White D.D."/>
            <person name="White J.D."/>
            <person name="Wiley G.B."/>
            <person name="Wincker P."/>
            <person name="Xing Y."/>
            <person name="Yang L."/>
            <person name="Yao Z."/>
            <person name="Ying F."/>
            <person name="Zhai J."/>
            <person name="Zhou L."/>
            <person name="Zuber A."/>
            <person name="Denarie J."/>
            <person name="Dixon R.A."/>
            <person name="May G.D."/>
            <person name="Schwartz D.C."/>
            <person name="Rogers J."/>
            <person name="Quetier F."/>
            <person name="Town C.D."/>
            <person name="Roe B.A."/>
        </authorList>
    </citation>
    <scope>NUCLEOTIDE SEQUENCE [LARGE SCALE GENOMIC DNA]</scope>
    <source>
        <strain evidence="1">A17</strain>
        <strain evidence="2 3">cv. Jemalong A17</strain>
    </source>
</reference>
<accession>A0A072UDF0</accession>
<gene>
    <name evidence="1" type="ordered locus">MTR_6g086840</name>
</gene>
<protein>
    <submittedName>
        <fullName evidence="1 2">Uncharacterized protein</fullName>
    </submittedName>
</protein>
<dbReference type="Proteomes" id="UP000002051">
    <property type="component" value="Chromosome 6"/>
</dbReference>
<dbReference type="PaxDb" id="3880-AES59247"/>
<dbReference type="AlphaFoldDB" id="A0A072UDF0"/>
<dbReference type="EnsemblPlants" id="KEH27128">
    <property type="protein sequence ID" value="KEH27128"/>
    <property type="gene ID" value="MTR_6g086840"/>
</dbReference>
<reference evidence="2" key="3">
    <citation type="submission" date="2015-04" db="UniProtKB">
        <authorList>
            <consortium name="EnsemblPlants"/>
        </authorList>
    </citation>
    <scope>IDENTIFICATION</scope>
    <source>
        <strain evidence="2">cv. Jemalong A17</strain>
    </source>
</reference>
<name>A0A072UDF0_MEDTR</name>
<reference evidence="1 3" key="2">
    <citation type="journal article" date="2014" name="BMC Genomics">
        <title>An improved genome release (version Mt4.0) for the model legume Medicago truncatula.</title>
        <authorList>
            <person name="Tang H."/>
            <person name="Krishnakumar V."/>
            <person name="Bidwell S."/>
            <person name="Rosen B."/>
            <person name="Chan A."/>
            <person name="Zhou S."/>
            <person name="Gentzbittel L."/>
            <person name="Childs K.L."/>
            <person name="Yandell M."/>
            <person name="Gundlach H."/>
            <person name="Mayer K.F."/>
            <person name="Schwartz D.C."/>
            <person name="Town C.D."/>
        </authorList>
    </citation>
    <scope>GENOME REANNOTATION</scope>
    <source>
        <strain evidence="1">A17</strain>
        <strain evidence="2 3">cv. Jemalong A17</strain>
    </source>
</reference>
<organism evidence="1 3">
    <name type="scientific">Medicago truncatula</name>
    <name type="common">Barrel medic</name>
    <name type="synonym">Medicago tribuloides</name>
    <dbReference type="NCBI Taxonomy" id="3880"/>
    <lineage>
        <taxon>Eukaryota</taxon>
        <taxon>Viridiplantae</taxon>
        <taxon>Streptophyta</taxon>
        <taxon>Embryophyta</taxon>
        <taxon>Tracheophyta</taxon>
        <taxon>Spermatophyta</taxon>
        <taxon>Magnoliopsida</taxon>
        <taxon>eudicotyledons</taxon>
        <taxon>Gunneridae</taxon>
        <taxon>Pentapetalae</taxon>
        <taxon>rosids</taxon>
        <taxon>fabids</taxon>
        <taxon>Fabales</taxon>
        <taxon>Fabaceae</taxon>
        <taxon>Papilionoideae</taxon>
        <taxon>50 kb inversion clade</taxon>
        <taxon>NPAAA clade</taxon>
        <taxon>Hologalegina</taxon>
        <taxon>IRL clade</taxon>
        <taxon>Trifolieae</taxon>
        <taxon>Medicago</taxon>
    </lineage>
</organism>